<reference evidence="1" key="1">
    <citation type="submission" date="2017-05" db="EMBL/GenBank/DDBJ databases">
        <authorList>
            <person name="Varghese N."/>
            <person name="Submissions S."/>
        </authorList>
    </citation>
    <scope>NUCLEOTIDE SEQUENCE</scope>
    <source>
        <strain evidence="1">DSM 45262</strain>
    </source>
</reference>
<gene>
    <name evidence="1" type="ORF">SAMN06265361_102112</name>
</gene>
<sequence length="45" mass="5146">MDSNNDSHQAHAEEEIRMLIAQSHKSGIINQVELALFDNVFDFTE</sequence>
<dbReference type="AlphaFoldDB" id="A0AA45WL45"/>
<keyword evidence="2" id="KW-1185">Reference proteome</keyword>
<protein>
    <submittedName>
        <fullName evidence="1">Uncharacterized protein</fullName>
    </submittedName>
</protein>
<evidence type="ECO:0000313" key="1">
    <source>
        <dbReference type="EMBL" id="SMP09673.1"/>
    </source>
</evidence>
<name>A0AA45WL45_9BACL</name>
<dbReference type="Proteomes" id="UP001157946">
    <property type="component" value="Unassembled WGS sequence"/>
</dbReference>
<organism evidence="1 2">
    <name type="scientific">Laceyella tengchongensis</name>
    <dbReference type="NCBI Taxonomy" id="574699"/>
    <lineage>
        <taxon>Bacteria</taxon>
        <taxon>Bacillati</taxon>
        <taxon>Bacillota</taxon>
        <taxon>Bacilli</taxon>
        <taxon>Bacillales</taxon>
        <taxon>Thermoactinomycetaceae</taxon>
        <taxon>Laceyella</taxon>
    </lineage>
</organism>
<evidence type="ECO:0000313" key="2">
    <source>
        <dbReference type="Proteomes" id="UP001157946"/>
    </source>
</evidence>
<dbReference type="EMBL" id="FXTU01000002">
    <property type="protein sequence ID" value="SMP09673.1"/>
    <property type="molecule type" value="Genomic_DNA"/>
</dbReference>
<comment type="caution">
    <text evidence="1">The sequence shown here is derived from an EMBL/GenBank/DDBJ whole genome shotgun (WGS) entry which is preliminary data.</text>
</comment>
<dbReference type="RefSeq" id="WP_223248131.1">
    <property type="nucleotide sequence ID" value="NZ_WJFE01000068.1"/>
</dbReference>
<proteinExistence type="predicted"/>
<accession>A0AA45WL45</accession>